<protein>
    <submittedName>
        <fullName evidence="1">Uncharacterized protein</fullName>
    </submittedName>
</protein>
<name>A0A2H3C5G2_9AGAR</name>
<dbReference type="EMBL" id="KZ293419">
    <property type="protein sequence ID" value="PBK74472.1"/>
    <property type="molecule type" value="Genomic_DNA"/>
</dbReference>
<gene>
    <name evidence="1" type="ORF">ARMSODRAFT_592580</name>
</gene>
<organism evidence="1 2">
    <name type="scientific">Armillaria solidipes</name>
    <dbReference type="NCBI Taxonomy" id="1076256"/>
    <lineage>
        <taxon>Eukaryota</taxon>
        <taxon>Fungi</taxon>
        <taxon>Dikarya</taxon>
        <taxon>Basidiomycota</taxon>
        <taxon>Agaricomycotina</taxon>
        <taxon>Agaricomycetes</taxon>
        <taxon>Agaricomycetidae</taxon>
        <taxon>Agaricales</taxon>
        <taxon>Marasmiineae</taxon>
        <taxon>Physalacriaceae</taxon>
        <taxon>Armillaria</taxon>
    </lineage>
</organism>
<evidence type="ECO:0000313" key="1">
    <source>
        <dbReference type="EMBL" id="PBK74472.1"/>
    </source>
</evidence>
<dbReference type="AlphaFoldDB" id="A0A2H3C5G2"/>
<accession>A0A2H3C5G2</accession>
<sequence length="155" mass="17345">MPTPSCFVSATKSFTTCFIFRSRASCEFYCGGDLFTPFIPPTWGLPSWVNVGTSWFHETDIQMRVFSHYIRNTTLDVVTGRSSPVLEAYRVRCETGSGTFQLAKASGCIESLGHLSGKSAHETSSQLHQRTFFEESCLLVNRSAYNVLLLREVIP</sequence>
<reference evidence="2" key="1">
    <citation type="journal article" date="2017" name="Nat. Ecol. Evol.">
        <title>Genome expansion and lineage-specific genetic innovations in the forest pathogenic fungi Armillaria.</title>
        <authorList>
            <person name="Sipos G."/>
            <person name="Prasanna A.N."/>
            <person name="Walter M.C."/>
            <person name="O'Connor E."/>
            <person name="Balint B."/>
            <person name="Krizsan K."/>
            <person name="Kiss B."/>
            <person name="Hess J."/>
            <person name="Varga T."/>
            <person name="Slot J."/>
            <person name="Riley R."/>
            <person name="Boka B."/>
            <person name="Rigling D."/>
            <person name="Barry K."/>
            <person name="Lee J."/>
            <person name="Mihaltcheva S."/>
            <person name="LaButti K."/>
            <person name="Lipzen A."/>
            <person name="Waldron R."/>
            <person name="Moloney N.M."/>
            <person name="Sperisen C."/>
            <person name="Kredics L."/>
            <person name="Vagvoelgyi C."/>
            <person name="Patrignani A."/>
            <person name="Fitzpatrick D."/>
            <person name="Nagy I."/>
            <person name="Doyle S."/>
            <person name="Anderson J.B."/>
            <person name="Grigoriev I.V."/>
            <person name="Gueldener U."/>
            <person name="Muensterkoetter M."/>
            <person name="Nagy L.G."/>
        </authorList>
    </citation>
    <scope>NUCLEOTIDE SEQUENCE [LARGE SCALE GENOMIC DNA]</scope>
    <source>
        <strain evidence="2">28-4</strain>
    </source>
</reference>
<dbReference type="Proteomes" id="UP000218334">
    <property type="component" value="Unassembled WGS sequence"/>
</dbReference>
<evidence type="ECO:0000313" key="2">
    <source>
        <dbReference type="Proteomes" id="UP000218334"/>
    </source>
</evidence>
<proteinExistence type="predicted"/>
<keyword evidence="2" id="KW-1185">Reference proteome</keyword>